<dbReference type="Gene3D" id="1.25.40.20">
    <property type="entry name" value="Ankyrin repeat-containing domain"/>
    <property type="match status" value="2"/>
</dbReference>
<dbReference type="PROSITE" id="PS50297">
    <property type="entry name" value="ANK_REP_REGION"/>
    <property type="match status" value="4"/>
</dbReference>
<dbReference type="GeneID" id="113995476"/>
<feature type="region of interest" description="Disordered" evidence="3">
    <location>
        <begin position="492"/>
        <end position="512"/>
    </location>
</feature>
<dbReference type="SMART" id="SM00248">
    <property type="entry name" value="ANK"/>
    <property type="match status" value="5"/>
</dbReference>
<feature type="coiled-coil region" evidence="2">
    <location>
        <begin position="697"/>
        <end position="724"/>
    </location>
</feature>
<dbReference type="InterPro" id="IPR036770">
    <property type="entry name" value="Ankyrin_rpt-contain_sf"/>
</dbReference>
<evidence type="ECO:0000313" key="4">
    <source>
        <dbReference type="Proteomes" id="UP000504627"/>
    </source>
</evidence>
<keyword evidence="2" id="KW-0175">Coiled coil</keyword>
<feature type="region of interest" description="Disordered" evidence="3">
    <location>
        <begin position="273"/>
        <end position="355"/>
    </location>
</feature>
<dbReference type="AlphaFoldDB" id="A0A7R5K7F2"/>
<feature type="region of interest" description="Disordered" evidence="3">
    <location>
        <begin position="613"/>
        <end position="638"/>
    </location>
</feature>
<dbReference type="Pfam" id="PF12796">
    <property type="entry name" value="Ank_2"/>
    <property type="match status" value="2"/>
</dbReference>
<feature type="compositionally biased region" description="Acidic residues" evidence="3">
    <location>
        <begin position="333"/>
        <end position="344"/>
    </location>
</feature>
<feature type="repeat" description="ANK" evidence="1">
    <location>
        <begin position="68"/>
        <end position="94"/>
    </location>
</feature>
<feature type="region of interest" description="Disordered" evidence="3">
    <location>
        <begin position="435"/>
        <end position="471"/>
    </location>
</feature>
<evidence type="ECO:0000313" key="5">
    <source>
        <dbReference type="RefSeq" id="XP_039235990.1"/>
    </source>
</evidence>
<evidence type="ECO:0000256" key="2">
    <source>
        <dbReference type="SAM" id="Coils"/>
    </source>
</evidence>
<organism evidence="4 5">
    <name type="scientific">Pipra filicauda</name>
    <name type="common">Wire-tailed manakin</name>
    <dbReference type="NCBI Taxonomy" id="649802"/>
    <lineage>
        <taxon>Eukaryota</taxon>
        <taxon>Metazoa</taxon>
        <taxon>Chordata</taxon>
        <taxon>Craniata</taxon>
        <taxon>Vertebrata</taxon>
        <taxon>Euteleostomi</taxon>
        <taxon>Archelosauria</taxon>
        <taxon>Archosauria</taxon>
        <taxon>Dinosauria</taxon>
        <taxon>Saurischia</taxon>
        <taxon>Theropoda</taxon>
        <taxon>Coelurosauria</taxon>
        <taxon>Aves</taxon>
        <taxon>Neognathae</taxon>
        <taxon>Neoaves</taxon>
        <taxon>Telluraves</taxon>
        <taxon>Australaves</taxon>
        <taxon>Passeriformes</taxon>
        <taxon>Pipridae</taxon>
        <taxon>Pipra</taxon>
    </lineage>
</organism>
<gene>
    <name evidence="5" type="primary">LOC113995476</name>
</gene>
<feature type="repeat" description="ANK" evidence="1">
    <location>
        <begin position="101"/>
        <end position="133"/>
    </location>
</feature>
<feature type="compositionally biased region" description="Basic and acidic residues" evidence="3">
    <location>
        <begin position="274"/>
        <end position="295"/>
    </location>
</feature>
<protein>
    <submittedName>
        <fullName evidence="5">Ankyrin repeat and SAM domain-containing protein 3-like isoform X1</fullName>
    </submittedName>
</protein>
<feature type="repeat" description="ANK" evidence="1">
    <location>
        <begin position="134"/>
        <end position="166"/>
    </location>
</feature>
<sequence length="752" mass="81972">MAWVDLHSAAARGDLDQLRRHWWLKKFFINRRNADKLTPLHLACINGHADIVRFLVGKNCKLNPGDKYKRSPLMLAVQHQHRDCVAVLLEHGANRAHRAATGNTALHFAVLMSNKSLVELLLEHGADIDVKNELGYTPLTLAITERCKGMIEFLLQKGADVNATDNHKRTPMEVAAILQDKDAVEVLLRNGGVINKEDTGLFGVRAFERLFRDELIANEGEEYECSERKGQCSARGTEEINSSCSGTTADILSNTPALPELCKTLHYQGGVLPEVREEQKKDKDSSWDSETDSKGQGKVSADPTLPAAVGKSLDTRSVAVEHGKGALSAAEEQKEDSDSPWDSETDSKGQGKVSTNLTLPAAVGKSLDAHSVAVEHGKGFLPAAEDQKEDNEFSWGDDDFSWLLETDSKGQGKVLPNLTLPAAVGKSLDARSVGVEHGKGVLPAAGEEQKEDNDSPWDSETDSDGPAESLLLPAAVGKTLDARSVAVEHGKGILPAAGEDQKEDNDFSWGDDDISWLLETDSKGQGKVSADPTLPAAVGKSLDARSVAVEHGKGIVPAGGAEQKEYFDPSSKNKVPTLEAEDLQLRSDSSSQTDSQLDRQPLVRQLLEKPDEVLKKNSLAEPSLGTMKTHSKDLKEEKPLMQEKLERSEAKEPKEHHIQEECFAASLKSAPKEKEITTSRNLQGLPPSCNMSLPAAIGQLRERIHCLEVEYARLEATVQQQAQTIAIIEKLRQAQKTCKCSIIHRGARPKLP</sequence>
<accession>A0A7R5K7F2</accession>
<dbReference type="InterPro" id="IPR002110">
    <property type="entry name" value="Ankyrin_rpt"/>
</dbReference>
<feature type="compositionally biased region" description="Acidic residues" evidence="3">
    <location>
        <begin position="449"/>
        <end position="465"/>
    </location>
</feature>
<dbReference type="Proteomes" id="UP000504627">
    <property type="component" value="Unplaced"/>
</dbReference>
<dbReference type="PRINTS" id="PR01415">
    <property type="entry name" value="ANKYRIN"/>
</dbReference>
<feature type="repeat" description="ANK" evidence="1">
    <location>
        <begin position="35"/>
        <end position="67"/>
    </location>
</feature>
<dbReference type="PANTHER" id="PTHR24147:SF53">
    <property type="entry name" value="ANKYRIN REPEAT DOMAIN 26"/>
    <property type="match status" value="1"/>
</dbReference>
<keyword evidence="4" id="KW-1185">Reference proteome</keyword>
<dbReference type="InterPro" id="IPR050657">
    <property type="entry name" value="Ankyrin_repeat_domain"/>
</dbReference>
<keyword evidence="1" id="KW-0040">ANK repeat</keyword>
<dbReference type="InParanoid" id="A0A7R5K7F2"/>
<feature type="compositionally biased region" description="Low complexity" evidence="3">
    <location>
        <begin position="586"/>
        <end position="600"/>
    </location>
</feature>
<evidence type="ECO:0000256" key="3">
    <source>
        <dbReference type="SAM" id="MobiDB-lite"/>
    </source>
</evidence>
<feature type="repeat" description="ANK" evidence="1">
    <location>
        <begin position="167"/>
        <end position="199"/>
    </location>
</feature>
<reference evidence="5" key="1">
    <citation type="submission" date="2025-08" db="UniProtKB">
        <authorList>
            <consortium name="RefSeq"/>
        </authorList>
    </citation>
    <scope>IDENTIFICATION</scope>
    <source>
        <tissue evidence="5">Muscle</tissue>
    </source>
</reference>
<dbReference type="SUPFAM" id="SSF48403">
    <property type="entry name" value="Ankyrin repeat"/>
    <property type="match status" value="1"/>
</dbReference>
<dbReference type="PANTHER" id="PTHR24147">
    <property type="entry name" value="ANKYRIN REPEAT DOMAIN 36-RELATED"/>
    <property type="match status" value="1"/>
</dbReference>
<feature type="region of interest" description="Disordered" evidence="3">
    <location>
        <begin position="553"/>
        <end position="600"/>
    </location>
</feature>
<dbReference type="RefSeq" id="XP_039235990.1">
    <property type="nucleotide sequence ID" value="XM_039380056.1"/>
</dbReference>
<proteinExistence type="predicted"/>
<evidence type="ECO:0000256" key="1">
    <source>
        <dbReference type="PROSITE-ProRule" id="PRU00023"/>
    </source>
</evidence>
<dbReference type="PROSITE" id="PS50088">
    <property type="entry name" value="ANK_REPEAT"/>
    <property type="match status" value="5"/>
</dbReference>
<name>A0A7R5K7F2_9PASS</name>